<dbReference type="Pfam" id="PF12874">
    <property type="entry name" value="zf-met"/>
    <property type="match status" value="1"/>
</dbReference>
<feature type="domain" description="C2H2-type" evidence="2">
    <location>
        <begin position="133"/>
        <end position="162"/>
    </location>
</feature>
<accession>A0A395SAY2</accession>
<reference evidence="3 4" key="1">
    <citation type="journal article" date="2018" name="PLoS Pathog.">
        <title>Evolution of structural diversity of trichothecenes, a family of toxins produced by plant pathogenic and entomopathogenic fungi.</title>
        <authorList>
            <person name="Proctor R.H."/>
            <person name="McCormick S.P."/>
            <person name="Kim H.S."/>
            <person name="Cardoza R.E."/>
            <person name="Stanley A.M."/>
            <person name="Lindo L."/>
            <person name="Kelly A."/>
            <person name="Brown D.W."/>
            <person name="Lee T."/>
            <person name="Vaughan M.M."/>
            <person name="Alexander N.J."/>
            <person name="Busman M."/>
            <person name="Gutierrez S."/>
        </authorList>
    </citation>
    <scope>NUCLEOTIDE SEQUENCE [LARGE SCALE GENOMIC DNA]</scope>
    <source>
        <strain evidence="3 4">NRRL 20695</strain>
    </source>
</reference>
<dbReference type="EMBL" id="PXOG01000185">
    <property type="protein sequence ID" value="RGP69239.1"/>
    <property type="molecule type" value="Genomic_DNA"/>
</dbReference>
<organism evidence="3 4">
    <name type="scientific">Fusarium longipes</name>
    <dbReference type="NCBI Taxonomy" id="694270"/>
    <lineage>
        <taxon>Eukaryota</taxon>
        <taxon>Fungi</taxon>
        <taxon>Dikarya</taxon>
        <taxon>Ascomycota</taxon>
        <taxon>Pezizomycotina</taxon>
        <taxon>Sordariomycetes</taxon>
        <taxon>Hypocreomycetidae</taxon>
        <taxon>Hypocreales</taxon>
        <taxon>Nectriaceae</taxon>
        <taxon>Fusarium</taxon>
    </lineage>
</organism>
<keyword evidence="1" id="KW-0863">Zinc-finger</keyword>
<dbReference type="STRING" id="694270.A0A395SAY2"/>
<sequence length="166" mass="18874">METSHENASARMKAAINKAKRLQPHWEDFTKDDGPWPQSWNNLKMHLTSRIHRPAQIMCPFCKRSLQSATGLSHHLERGSCPKAAGLHRETIYKFIRSKDPNGAITNNLIGWHGSTVHYEASDLAFNHRCGAWECYLCHRLFGSLAGLNQHLNSPVHQKSSIIVQR</sequence>
<dbReference type="PROSITE" id="PS00028">
    <property type="entry name" value="ZINC_FINGER_C2H2_1"/>
    <property type="match status" value="1"/>
</dbReference>
<gene>
    <name evidence="3" type="ORF">FLONG3_7875</name>
</gene>
<evidence type="ECO:0000313" key="3">
    <source>
        <dbReference type="EMBL" id="RGP69239.1"/>
    </source>
</evidence>
<protein>
    <submittedName>
        <fullName evidence="3">Zinc finger protein</fullName>
    </submittedName>
</protein>
<comment type="caution">
    <text evidence="3">The sequence shown here is derived from an EMBL/GenBank/DDBJ whole genome shotgun (WGS) entry which is preliminary data.</text>
</comment>
<keyword evidence="1" id="KW-0479">Metal-binding</keyword>
<dbReference type="AlphaFoldDB" id="A0A395SAY2"/>
<keyword evidence="1" id="KW-0862">Zinc</keyword>
<evidence type="ECO:0000313" key="4">
    <source>
        <dbReference type="Proteomes" id="UP000266234"/>
    </source>
</evidence>
<keyword evidence="4" id="KW-1185">Reference proteome</keyword>
<dbReference type="OrthoDB" id="6077919at2759"/>
<evidence type="ECO:0000256" key="1">
    <source>
        <dbReference type="PROSITE-ProRule" id="PRU00042"/>
    </source>
</evidence>
<dbReference type="GO" id="GO:0008270">
    <property type="term" value="F:zinc ion binding"/>
    <property type="evidence" value="ECO:0007669"/>
    <property type="project" value="UniProtKB-KW"/>
</dbReference>
<proteinExistence type="predicted"/>
<dbReference type="SUPFAM" id="SSF57667">
    <property type="entry name" value="beta-beta-alpha zinc fingers"/>
    <property type="match status" value="1"/>
</dbReference>
<dbReference type="PROSITE" id="PS50157">
    <property type="entry name" value="ZINC_FINGER_C2H2_2"/>
    <property type="match status" value="1"/>
</dbReference>
<dbReference type="InterPro" id="IPR013087">
    <property type="entry name" value="Znf_C2H2_type"/>
</dbReference>
<name>A0A395SAY2_9HYPO</name>
<dbReference type="Proteomes" id="UP000266234">
    <property type="component" value="Unassembled WGS sequence"/>
</dbReference>
<evidence type="ECO:0000259" key="2">
    <source>
        <dbReference type="PROSITE" id="PS50157"/>
    </source>
</evidence>
<dbReference type="InterPro" id="IPR036236">
    <property type="entry name" value="Znf_C2H2_sf"/>
</dbReference>